<dbReference type="GO" id="GO:0045893">
    <property type="term" value="P:positive regulation of DNA-templated transcription"/>
    <property type="evidence" value="ECO:0007669"/>
    <property type="project" value="InterPro"/>
</dbReference>
<evidence type="ECO:0000259" key="5">
    <source>
        <dbReference type="PROSITE" id="PS50931"/>
    </source>
</evidence>
<sequence>MRLSSSLKLRHLEVFVEVARKMSVTQAAEALGMTQPAVTRALRELEAVCGKPLVEKHGRGIRLSSYGELFRDHAGRSLALARDGVALLQGLGEAEGPQVAIGALPTVAADLVPDTLAQLRAGSAPGRFMVMSGGNHYLIDQLRRGSLDVVVGRLPAPETMAGVEFDPLYRERVAVVVAKSHPLAGVAHLPPGVFDDYPVLMPSEGSIIRPFVERMFLEQGLALPRFPVETVSPSFGRRFVLAHQAVWVISHGVVRPDLEAGTMTVLPVNTDSTLGPVGLCTRREHQLSPAAQRFCAALRSHCAALGFT</sequence>
<dbReference type="GO" id="GO:0003677">
    <property type="term" value="F:DNA binding"/>
    <property type="evidence" value="ECO:0007669"/>
    <property type="project" value="UniProtKB-KW"/>
</dbReference>
<comment type="similarity">
    <text evidence="1">Belongs to the LysR transcriptional regulatory family.</text>
</comment>
<dbReference type="InterPro" id="IPR036390">
    <property type="entry name" value="WH_DNA-bd_sf"/>
</dbReference>
<evidence type="ECO:0000313" key="6">
    <source>
        <dbReference type="EMBL" id="UWQ53044.1"/>
    </source>
</evidence>
<dbReference type="GO" id="GO:0003700">
    <property type="term" value="F:DNA-binding transcription factor activity"/>
    <property type="evidence" value="ECO:0007669"/>
    <property type="project" value="InterPro"/>
</dbReference>
<keyword evidence="4" id="KW-0804">Transcription</keyword>
<dbReference type="PROSITE" id="PS50931">
    <property type="entry name" value="HTH_LYSR"/>
    <property type="match status" value="1"/>
</dbReference>
<gene>
    <name evidence="6" type="primary">pcaQ</name>
    <name evidence="6" type="ORF">K3721_13635</name>
</gene>
<organism evidence="6 7">
    <name type="scientific">Leisingera caerulea</name>
    <name type="common">Phaeobacter caeruleus</name>
    <dbReference type="NCBI Taxonomy" id="506591"/>
    <lineage>
        <taxon>Bacteria</taxon>
        <taxon>Pseudomonadati</taxon>
        <taxon>Pseudomonadota</taxon>
        <taxon>Alphaproteobacteria</taxon>
        <taxon>Rhodobacterales</taxon>
        <taxon>Roseobacteraceae</taxon>
        <taxon>Leisingera</taxon>
    </lineage>
</organism>
<dbReference type="NCBIfam" id="TIGR02424">
    <property type="entry name" value="TF_pcaQ"/>
    <property type="match status" value="1"/>
</dbReference>
<dbReference type="RefSeq" id="WP_027236636.1">
    <property type="nucleotide sequence ID" value="NZ_CP081070.1"/>
</dbReference>
<evidence type="ECO:0000313" key="7">
    <source>
        <dbReference type="Proteomes" id="UP001058713"/>
    </source>
</evidence>
<dbReference type="Pfam" id="PF03466">
    <property type="entry name" value="LysR_substrate"/>
    <property type="match status" value="1"/>
</dbReference>
<dbReference type="Proteomes" id="UP001058713">
    <property type="component" value="Chromosome"/>
</dbReference>
<dbReference type="EMBL" id="CP081070">
    <property type="protein sequence ID" value="UWQ53044.1"/>
    <property type="molecule type" value="Genomic_DNA"/>
</dbReference>
<evidence type="ECO:0000256" key="3">
    <source>
        <dbReference type="ARBA" id="ARBA00023125"/>
    </source>
</evidence>
<dbReference type="InterPro" id="IPR000847">
    <property type="entry name" value="LysR_HTH_N"/>
</dbReference>
<dbReference type="InterPro" id="IPR005119">
    <property type="entry name" value="LysR_subst-bd"/>
</dbReference>
<dbReference type="InterPro" id="IPR050950">
    <property type="entry name" value="HTH-type_LysR_regulators"/>
</dbReference>
<dbReference type="PANTHER" id="PTHR30419">
    <property type="entry name" value="HTH-TYPE TRANSCRIPTIONAL REGULATOR YBHD"/>
    <property type="match status" value="1"/>
</dbReference>
<dbReference type="PRINTS" id="PR00039">
    <property type="entry name" value="HTHLYSR"/>
</dbReference>
<evidence type="ECO:0000256" key="4">
    <source>
        <dbReference type="ARBA" id="ARBA00023163"/>
    </source>
</evidence>
<dbReference type="Pfam" id="PF00126">
    <property type="entry name" value="HTH_1"/>
    <property type="match status" value="1"/>
</dbReference>
<dbReference type="KEGG" id="lcae:K3721_13635"/>
<feature type="domain" description="HTH lysR-type" evidence="5">
    <location>
        <begin position="7"/>
        <end position="64"/>
    </location>
</feature>
<reference evidence="6" key="1">
    <citation type="submission" date="2021-08" db="EMBL/GenBank/DDBJ databases">
        <authorList>
            <person name="Nwanade C."/>
            <person name="Wang M."/>
            <person name="Masoudi A."/>
            <person name="Yu Z."/>
            <person name="Liu J."/>
        </authorList>
    </citation>
    <scope>NUCLEOTIDE SEQUENCE</scope>
    <source>
        <strain evidence="6">S122</strain>
    </source>
</reference>
<dbReference type="Gene3D" id="3.40.190.10">
    <property type="entry name" value="Periplasmic binding protein-like II"/>
    <property type="match status" value="2"/>
</dbReference>
<dbReference type="SUPFAM" id="SSF46785">
    <property type="entry name" value="Winged helix' DNA-binding domain"/>
    <property type="match status" value="1"/>
</dbReference>
<accession>A0A9Q9HH75</accession>
<keyword evidence="3" id="KW-0238">DNA-binding</keyword>
<evidence type="ECO:0000256" key="2">
    <source>
        <dbReference type="ARBA" id="ARBA00023015"/>
    </source>
</evidence>
<dbReference type="AlphaFoldDB" id="A0A9Q9HH75"/>
<dbReference type="PANTHER" id="PTHR30419:SF8">
    <property type="entry name" value="NITROGEN ASSIMILATION TRANSCRIPTIONAL ACTIVATOR-RELATED"/>
    <property type="match status" value="1"/>
</dbReference>
<protein>
    <submittedName>
        <fullName evidence="6">Pca operon transcription factor PcaQ</fullName>
    </submittedName>
</protein>
<evidence type="ECO:0000256" key="1">
    <source>
        <dbReference type="ARBA" id="ARBA00009437"/>
    </source>
</evidence>
<dbReference type="InterPro" id="IPR012787">
    <property type="entry name" value="TF_PcaQ"/>
</dbReference>
<dbReference type="Gene3D" id="1.10.10.10">
    <property type="entry name" value="Winged helix-like DNA-binding domain superfamily/Winged helix DNA-binding domain"/>
    <property type="match status" value="1"/>
</dbReference>
<keyword evidence="2" id="KW-0805">Transcription regulation</keyword>
<dbReference type="GO" id="GO:0005829">
    <property type="term" value="C:cytosol"/>
    <property type="evidence" value="ECO:0007669"/>
    <property type="project" value="TreeGrafter"/>
</dbReference>
<dbReference type="InterPro" id="IPR036388">
    <property type="entry name" value="WH-like_DNA-bd_sf"/>
</dbReference>
<dbReference type="GO" id="GO:0019619">
    <property type="term" value="P:3,4-dihydroxybenzoate catabolic process"/>
    <property type="evidence" value="ECO:0007669"/>
    <property type="project" value="InterPro"/>
</dbReference>
<proteinExistence type="inferred from homology"/>
<name>A0A9Q9HH75_LEICA</name>
<dbReference type="SUPFAM" id="SSF53850">
    <property type="entry name" value="Periplasmic binding protein-like II"/>
    <property type="match status" value="1"/>
</dbReference>